<dbReference type="EnsemblMetazoa" id="CJA39459.1">
    <property type="protein sequence ID" value="CJA39459.1"/>
    <property type="gene ID" value="WBGene00215306"/>
</dbReference>
<keyword evidence="2" id="KW-1185">Reference proteome</keyword>
<sequence length="91" mass="10516">MGSGGLHHYPCEHNNRNKWNRTKIIKVSDFKNFLKPPGPCTRISMSSRKKKIQLSMKSSSIFKAIRNNCAPKQKGTKMTNKRHCNICRSQR</sequence>
<reference evidence="1" key="2">
    <citation type="submission" date="2022-06" db="UniProtKB">
        <authorList>
            <consortium name="EnsemblMetazoa"/>
        </authorList>
    </citation>
    <scope>IDENTIFICATION</scope>
    <source>
        <strain evidence="1">DF5081</strain>
    </source>
</reference>
<organism evidence="1 2">
    <name type="scientific">Caenorhabditis japonica</name>
    <dbReference type="NCBI Taxonomy" id="281687"/>
    <lineage>
        <taxon>Eukaryota</taxon>
        <taxon>Metazoa</taxon>
        <taxon>Ecdysozoa</taxon>
        <taxon>Nematoda</taxon>
        <taxon>Chromadorea</taxon>
        <taxon>Rhabditida</taxon>
        <taxon>Rhabditina</taxon>
        <taxon>Rhabditomorpha</taxon>
        <taxon>Rhabditoidea</taxon>
        <taxon>Rhabditidae</taxon>
        <taxon>Peloderinae</taxon>
        <taxon>Caenorhabditis</taxon>
    </lineage>
</organism>
<reference evidence="2" key="1">
    <citation type="submission" date="2010-08" db="EMBL/GenBank/DDBJ databases">
        <authorList>
            <consortium name="Caenorhabditis japonica Sequencing Consortium"/>
            <person name="Wilson R.K."/>
        </authorList>
    </citation>
    <scope>NUCLEOTIDE SEQUENCE [LARGE SCALE GENOMIC DNA]</scope>
    <source>
        <strain evidence="2">DF5081</strain>
    </source>
</reference>
<name>A0A8R1IMS6_CAEJA</name>
<accession>A0A8R1IMS6</accession>
<protein>
    <submittedName>
        <fullName evidence="1">Uncharacterized protein</fullName>
    </submittedName>
</protein>
<evidence type="ECO:0000313" key="1">
    <source>
        <dbReference type="EnsemblMetazoa" id="CJA39459.1"/>
    </source>
</evidence>
<evidence type="ECO:0000313" key="2">
    <source>
        <dbReference type="Proteomes" id="UP000005237"/>
    </source>
</evidence>
<dbReference type="Proteomes" id="UP000005237">
    <property type="component" value="Unassembled WGS sequence"/>
</dbReference>
<dbReference type="AlphaFoldDB" id="A0A8R1IMS6"/>
<proteinExistence type="predicted"/>